<dbReference type="SUPFAM" id="SSF54495">
    <property type="entry name" value="UBC-like"/>
    <property type="match status" value="1"/>
</dbReference>
<dbReference type="EMBL" id="ML987197">
    <property type="protein sequence ID" value="KAF2247216.1"/>
    <property type="molecule type" value="Genomic_DNA"/>
</dbReference>
<dbReference type="GeneID" id="54585464"/>
<sequence>MTLGMGAGPRDPTRPAGALAHDAIPQIQRISENGRFSLTTCPNRQPISPPSRFTLFTTCARAPFAKPPDNLTTPLLCIKPSIASSTFELGVIADWAEILVLRSSIHPSLTPVRHASASAGATMTTSTPAGLHRRLLHDIAEIQQDPYPNVHLHINPTDITTTCLILTPSEHEQPLHLTITFPDNYPLRAPSVTIQSAVDHPNVFNNYICASMLNTAEGWTPAYTLKGIVIQLLSFFSSEVIEQDYGGVVELSTYRAESRAHEDYRRARHQHYCSTCGFGASWTPQPPPPEEKKKSVATSQQLSRTTTTSKLFDLPDEVILLLLSHLPTSDILSLSSALPTIAHMLHSYDFIRIRELQCFVLKKSFLATNLGIGISLHSSSGGKRAVFRSEFDLLSASAFTQFRVRKSIQGVPFTHWLPLPLSQRHWNAVRRDAALSLEKLHAAARLEGSQPVDVLFHFMTTIVVQFSADADRPSNAHAADARSTLTHASEKAVDSYFALFHLLLCLATEDPVLITSANRTVVRFLAGPRGKAHFPDLGHLLVAALLSDAGLTETLVFHIIKEAVLRNVVWMLDARGAGHAELAYLEPGCESDYRLSRTFEAGRTSYRLLMFLKLFSSTARTPDTSLAQLRDALFATHGAPPPGTSAAMARQIRQIRAISEFPGFLEAMGISEMPTKDEFGAFLKRSVEESVDAGYSVMPMTQSQLFMIRRVREPSVDASAEVEITPALERWFEMGEKWYRNGWEGRPSFFPGRGGNGGRGRGRGRGGWRGRRGG</sequence>
<dbReference type="PROSITE" id="PS50181">
    <property type="entry name" value="FBOX"/>
    <property type="match status" value="1"/>
</dbReference>
<protein>
    <recommendedName>
        <fullName evidence="7">UBC core domain-containing protein</fullName>
    </recommendedName>
</protein>
<dbReference type="PROSITE" id="PS50127">
    <property type="entry name" value="UBC_2"/>
    <property type="match status" value="1"/>
</dbReference>
<accession>A0A6A6IA09</accession>
<dbReference type="Gene3D" id="3.10.110.10">
    <property type="entry name" value="Ubiquitin Conjugating Enzyme"/>
    <property type="match status" value="1"/>
</dbReference>
<evidence type="ECO:0000313" key="6">
    <source>
        <dbReference type="Proteomes" id="UP000800094"/>
    </source>
</evidence>
<dbReference type="RefSeq" id="XP_033682220.1">
    <property type="nucleotide sequence ID" value="XM_033832134.1"/>
</dbReference>
<reference evidence="5" key="1">
    <citation type="journal article" date="2020" name="Stud. Mycol.">
        <title>101 Dothideomycetes genomes: a test case for predicting lifestyles and emergence of pathogens.</title>
        <authorList>
            <person name="Haridas S."/>
            <person name="Albert R."/>
            <person name="Binder M."/>
            <person name="Bloem J."/>
            <person name="Labutti K."/>
            <person name="Salamov A."/>
            <person name="Andreopoulos B."/>
            <person name="Baker S."/>
            <person name="Barry K."/>
            <person name="Bills G."/>
            <person name="Bluhm B."/>
            <person name="Cannon C."/>
            <person name="Castanera R."/>
            <person name="Culley D."/>
            <person name="Daum C."/>
            <person name="Ezra D."/>
            <person name="Gonzalez J."/>
            <person name="Henrissat B."/>
            <person name="Kuo A."/>
            <person name="Liang C."/>
            <person name="Lipzen A."/>
            <person name="Lutzoni F."/>
            <person name="Magnuson J."/>
            <person name="Mondo S."/>
            <person name="Nolan M."/>
            <person name="Ohm R."/>
            <person name="Pangilinan J."/>
            <person name="Park H.-J."/>
            <person name="Ramirez L."/>
            <person name="Alfaro M."/>
            <person name="Sun H."/>
            <person name="Tritt A."/>
            <person name="Yoshinaga Y."/>
            <person name="Zwiers L.-H."/>
            <person name="Turgeon B."/>
            <person name="Goodwin S."/>
            <person name="Spatafora J."/>
            <person name="Crous P."/>
            <person name="Grigoriev I."/>
        </authorList>
    </citation>
    <scope>NUCLEOTIDE SEQUENCE</scope>
    <source>
        <strain evidence="5">CBS 122368</strain>
    </source>
</reference>
<evidence type="ECO:0000256" key="1">
    <source>
        <dbReference type="ARBA" id="ARBA00022786"/>
    </source>
</evidence>
<dbReference type="InterPro" id="IPR001810">
    <property type="entry name" value="F-box_dom"/>
</dbReference>
<organism evidence="5 6">
    <name type="scientific">Trematosphaeria pertusa</name>
    <dbReference type="NCBI Taxonomy" id="390896"/>
    <lineage>
        <taxon>Eukaryota</taxon>
        <taxon>Fungi</taxon>
        <taxon>Dikarya</taxon>
        <taxon>Ascomycota</taxon>
        <taxon>Pezizomycotina</taxon>
        <taxon>Dothideomycetes</taxon>
        <taxon>Pleosporomycetidae</taxon>
        <taxon>Pleosporales</taxon>
        <taxon>Massarineae</taxon>
        <taxon>Trematosphaeriaceae</taxon>
        <taxon>Trematosphaeria</taxon>
    </lineage>
</organism>
<proteinExistence type="predicted"/>
<dbReference type="PANTHER" id="PTHR24067">
    <property type="entry name" value="UBIQUITIN-CONJUGATING ENZYME E2"/>
    <property type="match status" value="1"/>
</dbReference>
<dbReference type="SMART" id="SM00212">
    <property type="entry name" value="UBCc"/>
    <property type="match status" value="1"/>
</dbReference>
<dbReference type="InterPro" id="IPR050113">
    <property type="entry name" value="Ub_conjugating_enzyme"/>
</dbReference>
<dbReference type="InterPro" id="IPR000608">
    <property type="entry name" value="UBC"/>
</dbReference>
<dbReference type="AlphaFoldDB" id="A0A6A6IA09"/>
<feature type="compositionally biased region" description="Basic residues" evidence="2">
    <location>
        <begin position="760"/>
        <end position="774"/>
    </location>
</feature>
<evidence type="ECO:0000256" key="2">
    <source>
        <dbReference type="SAM" id="MobiDB-lite"/>
    </source>
</evidence>
<feature type="domain" description="UBC core" evidence="3">
    <location>
        <begin position="130"/>
        <end position="278"/>
    </location>
</feature>
<evidence type="ECO:0008006" key="7">
    <source>
        <dbReference type="Google" id="ProtNLM"/>
    </source>
</evidence>
<feature type="region of interest" description="Disordered" evidence="2">
    <location>
        <begin position="749"/>
        <end position="774"/>
    </location>
</feature>
<keyword evidence="6" id="KW-1185">Reference proteome</keyword>
<dbReference type="Proteomes" id="UP000800094">
    <property type="component" value="Unassembled WGS sequence"/>
</dbReference>
<evidence type="ECO:0000259" key="4">
    <source>
        <dbReference type="PROSITE" id="PS50181"/>
    </source>
</evidence>
<evidence type="ECO:0000313" key="5">
    <source>
        <dbReference type="EMBL" id="KAF2247216.1"/>
    </source>
</evidence>
<feature type="domain" description="F-box" evidence="4">
    <location>
        <begin position="308"/>
        <end position="335"/>
    </location>
</feature>
<gene>
    <name evidence="5" type="ORF">BU26DRAFT_552036</name>
</gene>
<dbReference type="OrthoDB" id="109543at2759"/>
<dbReference type="InterPro" id="IPR016135">
    <property type="entry name" value="UBQ-conjugating_enzyme/RWD"/>
</dbReference>
<dbReference type="Pfam" id="PF00179">
    <property type="entry name" value="UQ_con"/>
    <property type="match status" value="1"/>
</dbReference>
<name>A0A6A6IA09_9PLEO</name>
<evidence type="ECO:0000259" key="3">
    <source>
        <dbReference type="PROSITE" id="PS50127"/>
    </source>
</evidence>
<keyword evidence="1" id="KW-0833">Ubl conjugation pathway</keyword>